<dbReference type="InterPro" id="IPR010144">
    <property type="entry name" value="CRISPR-assoc_prot_Csd1-typ"/>
</dbReference>
<dbReference type="Proteomes" id="UP000236753">
    <property type="component" value="Unassembled WGS sequence"/>
</dbReference>
<dbReference type="OrthoDB" id="9778918at2"/>
<dbReference type="NCBIfam" id="TIGR01863">
    <property type="entry name" value="cas_Csd1"/>
    <property type="match status" value="1"/>
</dbReference>
<evidence type="ECO:0000313" key="1">
    <source>
        <dbReference type="EMBL" id="SEF71980.1"/>
    </source>
</evidence>
<name>A0A1H5UAB8_9PROT</name>
<evidence type="ECO:0000313" key="2">
    <source>
        <dbReference type="Proteomes" id="UP000236753"/>
    </source>
</evidence>
<dbReference type="RefSeq" id="WP_103966102.1">
    <property type="nucleotide sequence ID" value="NZ_FNUX01000007.1"/>
</dbReference>
<gene>
    <name evidence="1" type="ORF">SAMN05216334_10747</name>
</gene>
<sequence>MILQSLNAYYDRLFTTKQGVLPPYGWSWEKISYCIALNADGSIHHIEDLRIPYAVKKKTIYTPRSLMIPMLEGRTSGVKANYLWDNSAYTLGLSEKPNDLDKKYEDFWAKVSTFDSTNSKALKALQKFPTFWNDNKQNYHEETKEALDANFVFRLLDDGNKYIHDCEEFKKQWAIVLSNYLNKLSDGQCLIEGETAKIAELHSSIKGVDNAQSSGALIVSFNKDSFESYGLKKGKNASVGTNAAFKYVTVLNYLLRKDNTNKQRLKIGDAVTIFWAESADSTDAEMAESFMSEAINPTDGQETASLASLLQQVSQGIPLQTLRPSLNPATKFYILGLSPNAARISIRFWYVSTLDEMTQRIAQHYHDLHLEPQWGNGLPEIWKLTYATAPIYNGKTKADEISPQLAGGLARAIFTGQNYPQSLLAQVLLRIRSDGVVNSIRVSLCKAVINRQIRLKQLTNTKELSMSLDVEEKNVAYRMGRLFAVLESIQKQALGKDINATIRDRYWGAASATPALVFPMLIRNAMNHLAKIRKDNTDKKHLASFFDWQIRDIENDMPTSWPRNLNLQDQGRFAIGYYHQRYTRKIKDKAGKEIENLVAVHDDEDQTLSQASED</sequence>
<dbReference type="EMBL" id="FNUX01000007">
    <property type="protein sequence ID" value="SEF71980.1"/>
    <property type="molecule type" value="Genomic_DNA"/>
</dbReference>
<protein>
    <submittedName>
        <fullName evidence="1">CRISPR-associated protein, Csd1 family</fullName>
    </submittedName>
</protein>
<dbReference type="CDD" id="cd09757">
    <property type="entry name" value="Cas8c_I-C"/>
    <property type="match status" value="1"/>
</dbReference>
<accession>A0A1H5UAB8</accession>
<dbReference type="AlphaFoldDB" id="A0A1H5UAB8"/>
<reference evidence="1 2" key="1">
    <citation type="submission" date="2016-10" db="EMBL/GenBank/DDBJ databases">
        <authorList>
            <person name="de Groot N.N."/>
        </authorList>
    </citation>
    <scope>NUCLEOTIDE SEQUENCE [LARGE SCALE GENOMIC DNA]</scope>
    <source>
        <strain evidence="1 2">Nm13</strain>
    </source>
</reference>
<dbReference type="Pfam" id="PF09709">
    <property type="entry name" value="Cas_Csd1"/>
    <property type="match status" value="1"/>
</dbReference>
<proteinExistence type="predicted"/>
<organism evidence="1 2">
    <name type="scientific">Nitrosomonas ureae</name>
    <dbReference type="NCBI Taxonomy" id="44577"/>
    <lineage>
        <taxon>Bacteria</taxon>
        <taxon>Pseudomonadati</taxon>
        <taxon>Pseudomonadota</taxon>
        <taxon>Betaproteobacteria</taxon>
        <taxon>Nitrosomonadales</taxon>
        <taxon>Nitrosomonadaceae</taxon>
        <taxon>Nitrosomonas</taxon>
    </lineage>
</organism>